<dbReference type="PROSITE" id="PS50305">
    <property type="entry name" value="SIRTUIN"/>
    <property type="match status" value="1"/>
</dbReference>
<keyword evidence="2 3" id="KW-0520">NAD</keyword>
<dbReference type="HAMAP" id="MF_01121">
    <property type="entry name" value="Sirtuin_ClassIII"/>
    <property type="match status" value="1"/>
</dbReference>
<gene>
    <name evidence="3" type="primary">cobB</name>
    <name evidence="6" type="ORF">PY091_02355</name>
</gene>
<comment type="caution">
    <text evidence="3 4">Lacks conserved residue(s) required for the propagation of feature annotation.</text>
</comment>
<evidence type="ECO:0000313" key="7">
    <source>
        <dbReference type="Proteomes" id="UP001217083"/>
    </source>
</evidence>
<feature type="domain" description="Deacetylase sirtuin-type" evidence="5">
    <location>
        <begin position="1"/>
        <end position="232"/>
    </location>
</feature>
<comment type="catalytic activity">
    <reaction evidence="3">
        <text>N(6)-succinyl-L-lysyl-[protein] + NAD(+) + H2O = 2''-O-succinyl-ADP-D-ribose + nicotinamide + L-lysyl-[protein]</text>
        <dbReference type="Rhea" id="RHEA:47668"/>
        <dbReference type="Rhea" id="RHEA-COMP:9752"/>
        <dbReference type="Rhea" id="RHEA-COMP:11877"/>
        <dbReference type="ChEBI" id="CHEBI:15377"/>
        <dbReference type="ChEBI" id="CHEBI:17154"/>
        <dbReference type="ChEBI" id="CHEBI:29969"/>
        <dbReference type="ChEBI" id="CHEBI:57540"/>
        <dbReference type="ChEBI" id="CHEBI:87830"/>
        <dbReference type="ChEBI" id="CHEBI:87832"/>
    </reaction>
</comment>
<evidence type="ECO:0000256" key="4">
    <source>
        <dbReference type="PROSITE-ProRule" id="PRU00236"/>
    </source>
</evidence>
<name>A0ABT5XJP5_9FLAO</name>
<dbReference type="InterPro" id="IPR003000">
    <property type="entry name" value="Sirtuin"/>
</dbReference>
<dbReference type="Proteomes" id="UP001217083">
    <property type="component" value="Unassembled WGS sequence"/>
</dbReference>
<dbReference type="PANTHER" id="PTHR11085:SF4">
    <property type="entry name" value="NAD-DEPENDENT PROTEIN DEACYLASE"/>
    <property type="match status" value="1"/>
</dbReference>
<evidence type="ECO:0000256" key="3">
    <source>
        <dbReference type="HAMAP-Rule" id="MF_01121"/>
    </source>
</evidence>
<comment type="subcellular location">
    <subcellularLocation>
        <location evidence="3">Cytoplasm</location>
    </subcellularLocation>
</comment>
<organism evidence="6 7">
    <name type="scientific">Flagellimonas okinawensis</name>
    <dbReference type="NCBI Taxonomy" id="3031324"/>
    <lineage>
        <taxon>Bacteria</taxon>
        <taxon>Pseudomonadati</taxon>
        <taxon>Bacteroidota</taxon>
        <taxon>Flavobacteriia</taxon>
        <taxon>Flavobacteriales</taxon>
        <taxon>Flavobacteriaceae</taxon>
        <taxon>Flagellimonas</taxon>
    </lineage>
</organism>
<comment type="domain">
    <text evidence="3">2 residues (Tyr-55 and Arg-58) present in a large hydrophobic pocket are probably involved in substrate specificity. They are important for desuccinylation activity, but dispensable for deacetylation activity.</text>
</comment>
<feature type="binding site" evidence="3">
    <location>
        <position position="216"/>
    </location>
    <ligand>
        <name>NAD(+)</name>
        <dbReference type="ChEBI" id="CHEBI:57540"/>
    </ligand>
</feature>
<dbReference type="Gene3D" id="3.30.1600.10">
    <property type="entry name" value="SIR2/SIRT2 'Small Domain"/>
    <property type="match status" value="1"/>
</dbReference>
<dbReference type="RefSeq" id="WP_275648147.1">
    <property type="nucleotide sequence ID" value="NZ_JARFVA010000001.1"/>
</dbReference>
<dbReference type="CDD" id="cd01412">
    <property type="entry name" value="SIRT5_Af1_CobB"/>
    <property type="match status" value="1"/>
</dbReference>
<feature type="binding site" evidence="3">
    <location>
        <position position="58"/>
    </location>
    <ligand>
        <name>substrate</name>
    </ligand>
</feature>
<dbReference type="PANTHER" id="PTHR11085">
    <property type="entry name" value="NAD-DEPENDENT PROTEIN DEACYLASE SIRTUIN-5, MITOCHONDRIAL-RELATED"/>
    <property type="match status" value="1"/>
</dbReference>
<feature type="binding site" evidence="3">
    <location>
        <begin position="171"/>
        <end position="173"/>
    </location>
    <ligand>
        <name>NAD(+)</name>
        <dbReference type="ChEBI" id="CHEBI:57540"/>
    </ligand>
</feature>
<feature type="active site" description="Proton acceptor" evidence="3">
    <location>
        <position position="106"/>
    </location>
</feature>
<evidence type="ECO:0000256" key="1">
    <source>
        <dbReference type="ARBA" id="ARBA00022679"/>
    </source>
</evidence>
<dbReference type="Gene3D" id="3.40.50.1220">
    <property type="entry name" value="TPP-binding domain"/>
    <property type="match status" value="1"/>
</dbReference>
<keyword evidence="1" id="KW-0808">Transferase</keyword>
<dbReference type="InterPro" id="IPR027546">
    <property type="entry name" value="Sirtuin_class_III"/>
</dbReference>
<comment type="function">
    <text evidence="3">NAD-dependent lysine deacetylase and desuccinylase that specifically removes acetyl and succinyl groups on target proteins. Modulates the activities of several proteins which are inactive in their acylated form.</text>
</comment>
<dbReference type="InterPro" id="IPR050134">
    <property type="entry name" value="NAD-dep_sirtuin_deacylases"/>
</dbReference>
<accession>A0ABT5XJP5</accession>
<proteinExistence type="inferred from homology"/>
<dbReference type="InterPro" id="IPR026591">
    <property type="entry name" value="Sirtuin_cat_small_dom_sf"/>
</dbReference>
<dbReference type="EMBL" id="JARFVA010000001">
    <property type="protein sequence ID" value="MDF0706040.1"/>
    <property type="molecule type" value="Genomic_DNA"/>
</dbReference>
<evidence type="ECO:0000256" key="2">
    <source>
        <dbReference type="ARBA" id="ARBA00023027"/>
    </source>
</evidence>
<comment type="caution">
    <text evidence="6">The sequence shown here is derived from an EMBL/GenBank/DDBJ whole genome shotgun (WGS) entry which is preliminary data.</text>
</comment>
<feature type="binding site" evidence="3">
    <location>
        <begin position="11"/>
        <end position="30"/>
    </location>
    <ligand>
        <name>NAD(+)</name>
        <dbReference type="ChEBI" id="CHEBI:57540"/>
    </ligand>
</feature>
<evidence type="ECO:0000259" key="5">
    <source>
        <dbReference type="PROSITE" id="PS50305"/>
    </source>
</evidence>
<feature type="binding site" evidence="3">
    <location>
        <begin position="88"/>
        <end position="91"/>
    </location>
    <ligand>
        <name>NAD(+)</name>
        <dbReference type="ChEBI" id="CHEBI:57540"/>
    </ligand>
</feature>
<feature type="binding site" evidence="3">
    <location>
        <position position="55"/>
    </location>
    <ligand>
        <name>substrate</name>
    </ligand>
</feature>
<keyword evidence="3" id="KW-0963">Cytoplasm</keyword>
<comment type="similarity">
    <text evidence="3">Belongs to the sirtuin family. Class III subfamily.</text>
</comment>
<comment type="catalytic activity">
    <reaction evidence="3">
        <text>N(6)-acetyl-L-lysyl-[protein] + NAD(+) + H2O = 2''-O-acetyl-ADP-D-ribose + nicotinamide + L-lysyl-[protein]</text>
        <dbReference type="Rhea" id="RHEA:43636"/>
        <dbReference type="Rhea" id="RHEA-COMP:9752"/>
        <dbReference type="Rhea" id="RHEA-COMP:10731"/>
        <dbReference type="ChEBI" id="CHEBI:15377"/>
        <dbReference type="ChEBI" id="CHEBI:17154"/>
        <dbReference type="ChEBI" id="CHEBI:29969"/>
        <dbReference type="ChEBI" id="CHEBI:57540"/>
        <dbReference type="ChEBI" id="CHEBI:61930"/>
        <dbReference type="ChEBI" id="CHEBI:83767"/>
        <dbReference type="EC" id="2.3.1.286"/>
    </reaction>
</comment>
<dbReference type="Pfam" id="PF02146">
    <property type="entry name" value="SIR2"/>
    <property type="match status" value="1"/>
</dbReference>
<dbReference type="InterPro" id="IPR026590">
    <property type="entry name" value="Ssirtuin_cat_dom"/>
</dbReference>
<keyword evidence="7" id="KW-1185">Reference proteome</keyword>
<sequence length="232" mass="25941">MSKQKIVVLTGAGMSAESGLKTFRDENGLWEGHDVMQVASPQGFARNPELVLEFYNQRRRQLMDVVPNKGHLALAELEQGFDVSIVTQNVDNLHEQAGSSHVVHLHGELFKVRSTVNENHVLEWKKDLVLGDTDDYGHQLRPHIVWFGEMVPMLETAAKITQMADIVIIIGTSMQVYPAASLIHYAPDQTPIYFVDPRPNIRSSDFNNLTVISKTAEEGVPPLVTDLFNSLL</sequence>
<evidence type="ECO:0000313" key="6">
    <source>
        <dbReference type="EMBL" id="MDF0706040.1"/>
    </source>
</evidence>
<dbReference type="InterPro" id="IPR029035">
    <property type="entry name" value="DHS-like_NAD/FAD-binding_dom"/>
</dbReference>
<dbReference type="SUPFAM" id="SSF52467">
    <property type="entry name" value="DHS-like NAD/FAD-binding domain"/>
    <property type="match status" value="1"/>
</dbReference>
<protein>
    <recommendedName>
        <fullName evidence="3">NAD-dependent protein deacylase</fullName>
        <ecNumber evidence="3">2.3.1.286</ecNumber>
    </recommendedName>
    <alternativeName>
        <fullName evidence="3">Regulatory protein SIR2 homolog</fullName>
    </alternativeName>
</protein>
<dbReference type="EC" id="2.3.1.286" evidence="3"/>
<reference evidence="6 7" key="1">
    <citation type="submission" date="2023-03" db="EMBL/GenBank/DDBJ databases">
        <title>Muricauda XX sp. nov. and Muricauda XXX sp. nov., two novel species isolated from Okinawa Trough.</title>
        <authorList>
            <person name="Cao W."/>
            <person name="Deng X."/>
        </authorList>
    </citation>
    <scope>NUCLEOTIDE SEQUENCE [LARGE SCALE GENOMIC DNA]</scope>
    <source>
        <strain evidence="6 7">81s02</strain>
    </source>
</reference>